<evidence type="ECO:0000256" key="2">
    <source>
        <dbReference type="SAM" id="Phobius"/>
    </source>
</evidence>
<feature type="signal peptide" evidence="3">
    <location>
        <begin position="1"/>
        <end position="24"/>
    </location>
</feature>
<feature type="compositionally biased region" description="Acidic residues" evidence="1">
    <location>
        <begin position="375"/>
        <end position="386"/>
    </location>
</feature>
<protein>
    <submittedName>
        <fullName evidence="4">Uncharacterized protein</fullName>
    </submittedName>
</protein>
<dbReference type="EMBL" id="JAPFRF010000019">
    <property type="protein sequence ID" value="KAJ7307127.1"/>
    <property type="molecule type" value="Genomic_DNA"/>
</dbReference>
<proteinExistence type="predicted"/>
<organism evidence="4 5">
    <name type="scientific">Phrynocephalus forsythii</name>
    <dbReference type="NCBI Taxonomy" id="171643"/>
    <lineage>
        <taxon>Eukaryota</taxon>
        <taxon>Metazoa</taxon>
        <taxon>Chordata</taxon>
        <taxon>Craniata</taxon>
        <taxon>Vertebrata</taxon>
        <taxon>Euteleostomi</taxon>
        <taxon>Lepidosauria</taxon>
        <taxon>Squamata</taxon>
        <taxon>Bifurcata</taxon>
        <taxon>Unidentata</taxon>
        <taxon>Episquamata</taxon>
        <taxon>Toxicofera</taxon>
        <taxon>Iguania</taxon>
        <taxon>Acrodonta</taxon>
        <taxon>Agamidae</taxon>
        <taxon>Agaminae</taxon>
        <taxon>Phrynocephalus</taxon>
    </lineage>
</organism>
<feature type="transmembrane region" description="Helical" evidence="2">
    <location>
        <begin position="54"/>
        <end position="77"/>
    </location>
</feature>
<feature type="region of interest" description="Disordered" evidence="1">
    <location>
        <begin position="367"/>
        <end position="408"/>
    </location>
</feature>
<keyword evidence="3" id="KW-0732">Signal</keyword>
<reference evidence="4" key="1">
    <citation type="journal article" date="2023" name="DNA Res.">
        <title>Chromosome-level genome assembly of Phrynocephalus forsythii using third-generation DNA sequencing and Hi-C analysis.</title>
        <authorList>
            <person name="Qi Y."/>
            <person name="Zhao W."/>
            <person name="Zhao Y."/>
            <person name="Niu C."/>
            <person name="Cao S."/>
            <person name="Zhang Y."/>
        </authorList>
    </citation>
    <scope>NUCLEOTIDE SEQUENCE</scope>
    <source>
        <tissue evidence="4">Muscle</tissue>
    </source>
</reference>
<feature type="region of interest" description="Disordered" evidence="1">
    <location>
        <begin position="316"/>
        <end position="349"/>
    </location>
</feature>
<dbReference type="AlphaFoldDB" id="A0A9Q0XCL3"/>
<keyword evidence="2" id="KW-0472">Membrane</keyword>
<comment type="caution">
    <text evidence="4">The sequence shown here is derived from an EMBL/GenBank/DDBJ whole genome shotgun (WGS) entry which is preliminary data.</text>
</comment>
<keyword evidence="5" id="KW-1185">Reference proteome</keyword>
<evidence type="ECO:0000313" key="4">
    <source>
        <dbReference type="EMBL" id="KAJ7307127.1"/>
    </source>
</evidence>
<feature type="chain" id="PRO_5040294601" evidence="3">
    <location>
        <begin position="25"/>
        <end position="408"/>
    </location>
</feature>
<evidence type="ECO:0000256" key="1">
    <source>
        <dbReference type="SAM" id="MobiDB-lite"/>
    </source>
</evidence>
<accession>A0A9Q0XCL3</accession>
<evidence type="ECO:0000313" key="5">
    <source>
        <dbReference type="Proteomes" id="UP001142489"/>
    </source>
</evidence>
<keyword evidence="2" id="KW-0812">Transmembrane</keyword>
<dbReference type="Proteomes" id="UP001142489">
    <property type="component" value="Unassembled WGS sequence"/>
</dbReference>
<name>A0A9Q0XCL3_9SAUR</name>
<dbReference type="OrthoDB" id="9049466at2759"/>
<gene>
    <name evidence="4" type="ORF">JRQ81_009109</name>
</gene>
<sequence length="408" mass="44526">MAMWKFPSLATLALTLLAMPSLLGERAGSKLSCGQQQQVRYRKPPLDTLPWPGYWVPLMIILGGCCGLAWCILYLTYNISQRGGEDLPQLPSKAEEPATPLDGQKAWSRTLFQADTEASNMETGNSPWLESTATGENIGSRTQLENKFTNVGIGSSPWLESTATGENIGSRTQLENKFTNVGIGSSPWLESTATGENIGSRTQLENKFTNVGIGSSPWLENNLPREPERSIVQLERKATSKRTGIFTQQLECNIAAEKVRSFTHFESNALSERAGGLTPLENNQPSERIGSTAQLESLLANERTGSVTQLENKKISTQPAQGGPAFQEASEPPSQWPGQDGEENGRNLWNFMEKELEKLLGALRLHRSSKPALPEQEEEETPDLPSEEPPAPHRGTEPSSHGGTQSAG</sequence>
<keyword evidence="2" id="KW-1133">Transmembrane helix</keyword>
<evidence type="ECO:0000256" key="3">
    <source>
        <dbReference type="SAM" id="SignalP"/>
    </source>
</evidence>
<feature type="compositionally biased region" description="Polar residues" evidence="1">
    <location>
        <begin position="397"/>
        <end position="408"/>
    </location>
</feature>